<organism evidence="2 3">
    <name type="scientific">Duganella guangzhouensis</name>
    <dbReference type="NCBI Taxonomy" id="2666084"/>
    <lineage>
        <taxon>Bacteria</taxon>
        <taxon>Pseudomonadati</taxon>
        <taxon>Pseudomonadota</taxon>
        <taxon>Betaproteobacteria</taxon>
        <taxon>Burkholderiales</taxon>
        <taxon>Oxalobacteraceae</taxon>
        <taxon>Telluria group</taxon>
        <taxon>Duganella</taxon>
    </lineage>
</organism>
<dbReference type="RefSeq" id="WP_154374750.1">
    <property type="nucleotide sequence ID" value="NZ_WKJK01000003.1"/>
</dbReference>
<feature type="transmembrane region" description="Helical" evidence="1">
    <location>
        <begin position="7"/>
        <end position="26"/>
    </location>
</feature>
<keyword evidence="1" id="KW-0812">Transmembrane</keyword>
<reference evidence="2 3" key="1">
    <citation type="submission" date="2019-11" db="EMBL/GenBank/DDBJ databases">
        <title>Novel species isolated from a subtropical stream in China.</title>
        <authorList>
            <person name="Lu H."/>
        </authorList>
    </citation>
    <scope>NUCLEOTIDE SEQUENCE [LARGE SCALE GENOMIC DNA]</scope>
    <source>
        <strain evidence="2 3">FT80W</strain>
    </source>
</reference>
<dbReference type="PANTHER" id="PTHR34219">
    <property type="entry name" value="IRON-REGULATED INNER MEMBRANE PROTEIN-RELATED"/>
    <property type="match status" value="1"/>
</dbReference>
<dbReference type="AlphaFoldDB" id="A0A6I2KWD3"/>
<evidence type="ECO:0000313" key="2">
    <source>
        <dbReference type="EMBL" id="MRW89862.1"/>
    </source>
</evidence>
<dbReference type="PANTHER" id="PTHR34219:SF3">
    <property type="entry name" value="BLL7967 PROTEIN"/>
    <property type="match status" value="1"/>
</dbReference>
<dbReference type="Proteomes" id="UP000433309">
    <property type="component" value="Unassembled WGS sequence"/>
</dbReference>
<evidence type="ECO:0008006" key="4">
    <source>
        <dbReference type="Google" id="ProtNLM"/>
    </source>
</evidence>
<feature type="transmembrane region" description="Helical" evidence="1">
    <location>
        <begin position="164"/>
        <end position="189"/>
    </location>
</feature>
<comment type="caution">
    <text evidence="2">The sequence shown here is derived from an EMBL/GenBank/DDBJ whole genome shotgun (WGS) entry which is preliminary data.</text>
</comment>
<gene>
    <name evidence="2" type="ORF">GJ699_07690</name>
</gene>
<feature type="transmembrane region" description="Helical" evidence="1">
    <location>
        <begin position="210"/>
        <end position="235"/>
    </location>
</feature>
<proteinExistence type="predicted"/>
<keyword evidence="1" id="KW-1133">Transmembrane helix</keyword>
<dbReference type="EMBL" id="WKJK01000003">
    <property type="protein sequence ID" value="MRW89862.1"/>
    <property type="molecule type" value="Genomic_DNA"/>
</dbReference>
<feature type="transmembrane region" description="Helical" evidence="1">
    <location>
        <begin position="353"/>
        <end position="376"/>
    </location>
</feature>
<evidence type="ECO:0000256" key="1">
    <source>
        <dbReference type="SAM" id="Phobius"/>
    </source>
</evidence>
<sequence length="391" mass="43279">MRTVHRILSIFAALLMLYLGGTGTLIQLEDLRALLTHAPEHDPVIQSIDEGRYGNGDFPAISQHDLTAAALPAATDFGAAFEAVLAAMHAGTAQATPPNFVEVRMLEGRLAGQVKHGKQVRAYDVASGAAMATTPQGWIPMPDSLRQSTKELHRFWSRRDVPGVYFELASGIVLWVLLISGYTMYYKLWKARAQMGRTQAFWMGGERWRALHRVVALAASVFLLAVAFSGTFLGFESTYHTFVKMDFNHDPTTPMSDQQVRSMAAVTLREFRAAEPETPIKVLRVRIYGGMKQGLIVTGGASTRQLVYDTETGQPATLAEPGYPVSGFPFGTQMHEDIKHFHSGDLFGLPARFMNLLAGLALIFLSGSGVAMYVQLWRRRAQNGKRAWFWK</sequence>
<evidence type="ECO:0000313" key="3">
    <source>
        <dbReference type="Proteomes" id="UP000433309"/>
    </source>
</evidence>
<keyword evidence="3" id="KW-1185">Reference proteome</keyword>
<accession>A0A6I2KWD3</accession>
<dbReference type="InterPro" id="IPR005625">
    <property type="entry name" value="PepSY-ass_TM"/>
</dbReference>
<protein>
    <recommendedName>
        <fullName evidence="4">PepSY domain-containing protein</fullName>
    </recommendedName>
</protein>
<name>A0A6I2KWD3_9BURK</name>
<dbReference type="Pfam" id="PF03929">
    <property type="entry name" value="PepSY_TM"/>
    <property type="match status" value="1"/>
</dbReference>
<keyword evidence="1" id="KW-0472">Membrane</keyword>